<dbReference type="Pfam" id="PF13409">
    <property type="entry name" value="GST_N_2"/>
    <property type="match status" value="1"/>
</dbReference>
<dbReference type="SFLD" id="SFLDG00358">
    <property type="entry name" value="Main_(cytGST)"/>
    <property type="match status" value="1"/>
</dbReference>
<dbReference type="SFLD" id="SFLDS00019">
    <property type="entry name" value="Glutathione_Transferase_(cytos"/>
    <property type="match status" value="1"/>
</dbReference>
<sequence>MSLTIFGTSRSRALRVLWMASELGLAFEHHPLDWRDCRQNAQYRLINPAGTIPSISDDGFVLAESLAINLYLAQKAGMLWPEGMKDQALASQWTLWVATAIESAYTQWASHTYWLPEAARDASLAASAAAEMRDPLDHLESALARSEWLVGAAFSVADLNVASVISTVRRFEREKRPHLMNWLDRCCARPAFQHAVKLP</sequence>
<dbReference type="InterPro" id="IPR004046">
    <property type="entry name" value="GST_C"/>
</dbReference>
<dbReference type="SFLD" id="SFLDG01150">
    <property type="entry name" value="Main.1:_Beta-like"/>
    <property type="match status" value="1"/>
</dbReference>
<dbReference type="PANTHER" id="PTHR44051:SF8">
    <property type="entry name" value="GLUTATHIONE S-TRANSFERASE GSTA"/>
    <property type="match status" value="1"/>
</dbReference>
<accession>A0A1N6JBN3</accession>
<dbReference type="InterPro" id="IPR040079">
    <property type="entry name" value="Glutathione_S-Trfase"/>
</dbReference>
<dbReference type="RefSeq" id="WP_074266276.1">
    <property type="nucleotide sequence ID" value="NZ_FSRM01000002.1"/>
</dbReference>
<name>A0A1N6JBN3_9BURK</name>
<keyword evidence="3" id="KW-0808">Transferase</keyword>
<dbReference type="Gene3D" id="1.20.1050.10">
    <property type="match status" value="1"/>
</dbReference>
<dbReference type="Proteomes" id="UP000184693">
    <property type="component" value="Unassembled WGS sequence"/>
</dbReference>
<dbReference type="InterPro" id="IPR004045">
    <property type="entry name" value="Glutathione_S-Trfase_N"/>
</dbReference>
<reference evidence="3 4" key="1">
    <citation type="submission" date="2016-11" db="EMBL/GenBank/DDBJ databases">
        <authorList>
            <person name="Jaros S."/>
            <person name="Januszkiewicz K."/>
            <person name="Wedrychowicz H."/>
        </authorList>
    </citation>
    <scope>NUCLEOTIDE SEQUENCE [LARGE SCALE GENOMIC DNA]</scope>
    <source>
        <strain evidence="3 4">GAS86</strain>
    </source>
</reference>
<dbReference type="InterPro" id="IPR010987">
    <property type="entry name" value="Glutathione-S-Trfase_C-like"/>
</dbReference>
<proteinExistence type="predicted"/>
<dbReference type="CDD" id="cd03207">
    <property type="entry name" value="GST_C_8"/>
    <property type="match status" value="1"/>
</dbReference>
<protein>
    <submittedName>
        <fullName evidence="3">Glutathione S-transferase</fullName>
    </submittedName>
</protein>
<evidence type="ECO:0000313" key="4">
    <source>
        <dbReference type="Proteomes" id="UP000184693"/>
    </source>
</evidence>
<dbReference type="AlphaFoldDB" id="A0A1N6JBN3"/>
<dbReference type="OrthoDB" id="9797500at2"/>
<dbReference type="Pfam" id="PF00043">
    <property type="entry name" value="GST_C"/>
    <property type="match status" value="1"/>
</dbReference>
<evidence type="ECO:0000259" key="2">
    <source>
        <dbReference type="PROSITE" id="PS50405"/>
    </source>
</evidence>
<dbReference type="InterPro" id="IPR036282">
    <property type="entry name" value="Glutathione-S-Trfase_C_sf"/>
</dbReference>
<dbReference type="PROSITE" id="PS50405">
    <property type="entry name" value="GST_CTER"/>
    <property type="match status" value="1"/>
</dbReference>
<dbReference type="GO" id="GO:0016740">
    <property type="term" value="F:transferase activity"/>
    <property type="evidence" value="ECO:0007669"/>
    <property type="project" value="UniProtKB-KW"/>
</dbReference>
<dbReference type="PANTHER" id="PTHR44051">
    <property type="entry name" value="GLUTATHIONE S-TRANSFERASE-RELATED"/>
    <property type="match status" value="1"/>
</dbReference>
<dbReference type="SUPFAM" id="SSF52833">
    <property type="entry name" value="Thioredoxin-like"/>
    <property type="match status" value="1"/>
</dbReference>
<dbReference type="EMBL" id="FSRM01000002">
    <property type="protein sequence ID" value="SIO41546.1"/>
    <property type="molecule type" value="Genomic_DNA"/>
</dbReference>
<dbReference type="InterPro" id="IPR036249">
    <property type="entry name" value="Thioredoxin-like_sf"/>
</dbReference>
<organism evidence="3 4">
    <name type="scientific">Paraburkholderia phenazinium</name>
    <dbReference type="NCBI Taxonomy" id="60549"/>
    <lineage>
        <taxon>Bacteria</taxon>
        <taxon>Pseudomonadati</taxon>
        <taxon>Pseudomonadota</taxon>
        <taxon>Betaproteobacteria</taxon>
        <taxon>Burkholderiales</taxon>
        <taxon>Burkholderiaceae</taxon>
        <taxon>Paraburkholderia</taxon>
    </lineage>
</organism>
<dbReference type="CDD" id="cd03046">
    <property type="entry name" value="GST_N_GTT1_like"/>
    <property type="match status" value="1"/>
</dbReference>
<gene>
    <name evidence="3" type="ORF">SAMN05444168_4143</name>
</gene>
<dbReference type="Gene3D" id="3.40.30.10">
    <property type="entry name" value="Glutaredoxin"/>
    <property type="match status" value="1"/>
</dbReference>
<dbReference type="PROSITE" id="PS50404">
    <property type="entry name" value="GST_NTER"/>
    <property type="match status" value="1"/>
</dbReference>
<evidence type="ECO:0000313" key="3">
    <source>
        <dbReference type="EMBL" id="SIO41546.1"/>
    </source>
</evidence>
<feature type="domain" description="GST C-terminal" evidence="2">
    <location>
        <begin position="83"/>
        <end position="199"/>
    </location>
</feature>
<dbReference type="SUPFAM" id="SSF47616">
    <property type="entry name" value="GST C-terminal domain-like"/>
    <property type="match status" value="1"/>
</dbReference>
<evidence type="ECO:0000259" key="1">
    <source>
        <dbReference type="PROSITE" id="PS50404"/>
    </source>
</evidence>
<feature type="domain" description="GST N-terminal" evidence="1">
    <location>
        <begin position="1"/>
        <end position="80"/>
    </location>
</feature>